<dbReference type="InterPro" id="IPR017930">
    <property type="entry name" value="Myb_dom"/>
</dbReference>
<dbReference type="GO" id="GO:0003677">
    <property type="term" value="F:DNA binding"/>
    <property type="evidence" value="ECO:0007669"/>
    <property type="project" value="InterPro"/>
</dbReference>
<organism evidence="9 10">
    <name type="scientific">Cyanidioschyzon merolae (strain NIES-3377 / 10D)</name>
    <name type="common">Unicellular red alga</name>
    <dbReference type="NCBI Taxonomy" id="280699"/>
    <lineage>
        <taxon>Eukaryota</taxon>
        <taxon>Rhodophyta</taxon>
        <taxon>Bangiophyceae</taxon>
        <taxon>Cyanidiales</taxon>
        <taxon>Cyanidiaceae</taxon>
        <taxon>Cyanidioschyzon</taxon>
    </lineage>
</organism>
<feature type="compositionally biased region" description="Low complexity" evidence="4">
    <location>
        <begin position="327"/>
        <end position="341"/>
    </location>
</feature>
<dbReference type="InterPro" id="IPR009057">
    <property type="entry name" value="Homeodomain-like_sf"/>
</dbReference>
<evidence type="ECO:0000259" key="5">
    <source>
        <dbReference type="PROSITE" id="PS50090"/>
    </source>
</evidence>
<gene>
    <name evidence="9" type="ORF">CYME_CMO347C</name>
</gene>
<dbReference type="HOGENOM" id="CLU_429214_0_0_1"/>
<keyword evidence="1" id="KW-0805">Transcription regulation</keyword>
<feature type="region of interest" description="Disordered" evidence="4">
    <location>
        <begin position="50"/>
        <end position="157"/>
    </location>
</feature>
<dbReference type="OMA" id="FTSHAQK"/>
<dbReference type="Gene3D" id="1.10.10.60">
    <property type="entry name" value="Homeodomain-like"/>
    <property type="match status" value="1"/>
</dbReference>
<dbReference type="InterPro" id="IPR001005">
    <property type="entry name" value="SANT/Myb"/>
</dbReference>
<dbReference type="PROSITE" id="PS50249">
    <property type="entry name" value="MPN"/>
    <property type="match status" value="1"/>
</dbReference>
<dbReference type="Pfam" id="PF01398">
    <property type="entry name" value="JAB"/>
    <property type="match status" value="1"/>
</dbReference>
<dbReference type="NCBIfam" id="TIGR01557">
    <property type="entry name" value="myb_SHAQKYF"/>
    <property type="match status" value="1"/>
</dbReference>
<accession>M1V9P6</accession>
<dbReference type="SUPFAM" id="SSF46689">
    <property type="entry name" value="Homeodomain-like"/>
    <property type="match status" value="1"/>
</dbReference>
<evidence type="ECO:0000259" key="7">
    <source>
        <dbReference type="PROSITE" id="PS51293"/>
    </source>
</evidence>
<dbReference type="Gene3D" id="3.40.140.10">
    <property type="entry name" value="Cytidine Deaminase, domain 2"/>
    <property type="match status" value="1"/>
</dbReference>
<reference evidence="9 10" key="1">
    <citation type="journal article" date="2004" name="Nature">
        <title>Genome sequence of the ultrasmall unicellular red alga Cyanidioschyzon merolae 10D.</title>
        <authorList>
            <person name="Matsuzaki M."/>
            <person name="Misumi O."/>
            <person name="Shin-i T."/>
            <person name="Maruyama S."/>
            <person name="Takahara M."/>
            <person name="Miyagishima S."/>
            <person name="Mori T."/>
            <person name="Nishida K."/>
            <person name="Yagisawa F."/>
            <person name="Nishida K."/>
            <person name="Yoshida Y."/>
            <person name="Nishimura Y."/>
            <person name="Nakao S."/>
            <person name="Kobayashi T."/>
            <person name="Momoyama Y."/>
            <person name="Higashiyama T."/>
            <person name="Minoda A."/>
            <person name="Sano M."/>
            <person name="Nomoto H."/>
            <person name="Oishi K."/>
            <person name="Hayashi H."/>
            <person name="Ohta F."/>
            <person name="Nishizaka S."/>
            <person name="Haga S."/>
            <person name="Miura S."/>
            <person name="Morishita T."/>
            <person name="Kabeya Y."/>
            <person name="Terasawa K."/>
            <person name="Suzuki Y."/>
            <person name="Ishii Y."/>
            <person name="Asakawa S."/>
            <person name="Takano H."/>
            <person name="Ohta N."/>
            <person name="Kuroiwa H."/>
            <person name="Tanaka K."/>
            <person name="Shimizu N."/>
            <person name="Sugano S."/>
            <person name="Sato N."/>
            <person name="Nozaki H."/>
            <person name="Ogasawara N."/>
            <person name="Kohara Y."/>
            <person name="Kuroiwa T."/>
        </authorList>
    </citation>
    <scope>NUCLEOTIDE SEQUENCE [LARGE SCALE GENOMIC DNA]</scope>
    <source>
        <strain evidence="9 10">10D</strain>
    </source>
</reference>
<feature type="region of interest" description="Disordered" evidence="4">
    <location>
        <begin position="324"/>
        <end position="354"/>
    </location>
</feature>
<feature type="region of interest" description="Disordered" evidence="4">
    <location>
        <begin position="243"/>
        <end position="284"/>
    </location>
</feature>
<feature type="domain" description="Myb-like" evidence="5">
    <location>
        <begin position="146"/>
        <end position="196"/>
    </location>
</feature>
<dbReference type="RefSeq" id="XP_005537705.1">
    <property type="nucleotide sequence ID" value="XM_005537648.1"/>
</dbReference>
<evidence type="ECO:0000256" key="1">
    <source>
        <dbReference type="ARBA" id="ARBA00023015"/>
    </source>
</evidence>
<dbReference type="InterPro" id="IPR050242">
    <property type="entry name" value="JAMM_MPN+_peptidase_M67A"/>
</dbReference>
<dbReference type="GeneID" id="16995811"/>
<feature type="compositionally biased region" description="Basic residues" evidence="4">
    <location>
        <begin position="58"/>
        <end position="71"/>
    </location>
</feature>
<feature type="compositionally biased region" description="Acidic residues" evidence="4">
    <location>
        <begin position="75"/>
        <end position="90"/>
    </location>
</feature>
<dbReference type="InterPro" id="IPR017884">
    <property type="entry name" value="SANT_dom"/>
</dbReference>
<dbReference type="OrthoDB" id="118550at2759"/>
<feature type="domain" description="MPN" evidence="6">
    <location>
        <begin position="388"/>
        <end position="524"/>
    </location>
</feature>
<dbReference type="PROSITE" id="PS51294">
    <property type="entry name" value="HTH_MYB"/>
    <property type="match status" value="1"/>
</dbReference>
<sequence length="638" mass="71078">MVQDPVVGSETENDALLAQLLSAEEETADALYYANGNDWIDAFSWASPEGLEAERSQRKGRHKRNGRRRRFSNIDEYDEDGEDDDDEDWIETVKNRRPRSTAVGRRPTASAPTAGAQPVSSERERGDSRDNSVGRDRNPSEDSPERGRKRPTAWSPEEEQRFLEALELYGRDWRRAAAHVGTRSASNFRSHAQKYFIKLYKEGRPVPPKVAETGAGHTLSGKPLDPNSAAARAYLQGSVYRKELRSRHKSSGAAESPAGSEEPDLSTPKTKHASPEASVAAPTSDIHEDEIFQQMQLDAQLQAEEASAPYDEYAKENAHQDPEYTVRAPSMPGPAAAAEPPEYAKRRPKRSTAGRRSIRSLYNIASADDELRFVSCLSYEPDAQPFRIVVQPRALFMMDLHAHLDLREVIGFLGGRYDTTRKQLEIIDAFACRAAQGRAGHLDVELDPESAVEARNTIEVSGLAVVAWYHSHPTFPPEPSVRDLDNQRNYQKQFESEGAPYPFLAAIISPYDPNLPSVRSAIQWFHVGLSPAEDSFAFRLQWEPGPVPLLAPAVSSPASHATSEKLSDELQKRVQQLLDNRSVKLDTNWSLRNGERGERSTLRRGEKLLRSLRSRVSETDADGLALLEELKPALLAAT</sequence>
<dbReference type="SMART" id="SM00717">
    <property type="entry name" value="SANT"/>
    <property type="match status" value="1"/>
</dbReference>
<keyword evidence="3" id="KW-0539">Nucleus</keyword>
<feature type="domain" description="SANT" evidence="7">
    <location>
        <begin position="149"/>
        <end position="204"/>
    </location>
</feature>
<dbReference type="InterPro" id="IPR000555">
    <property type="entry name" value="JAMM/MPN+_dom"/>
</dbReference>
<feature type="region of interest" description="Disordered" evidence="4">
    <location>
        <begin position="208"/>
        <end position="227"/>
    </location>
</feature>
<dbReference type="EMBL" id="AP006497">
    <property type="protein sequence ID" value="BAM81669.1"/>
    <property type="molecule type" value="Genomic_DNA"/>
</dbReference>
<dbReference type="SUPFAM" id="SSF102712">
    <property type="entry name" value="JAB1/MPN domain"/>
    <property type="match status" value="1"/>
</dbReference>
<evidence type="ECO:0000313" key="10">
    <source>
        <dbReference type="Proteomes" id="UP000007014"/>
    </source>
</evidence>
<dbReference type="eggNOG" id="KOG1555">
    <property type="taxonomic scope" value="Eukaryota"/>
</dbReference>
<evidence type="ECO:0000256" key="4">
    <source>
        <dbReference type="SAM" id="MobiDB-lite"/>
    </source>
</evidence>
<dbReference type="Proteomes" id="UP000007014">
    <property type="component" value="Chromosome 15"/>
</dbReference>
<dbReference type="CDD" id="cd00167">
    <property type="entry name" value="SANT"/>
    <property type="match status" value="1"/>
</dbReference>
<dbReference type="InterPro" id="IPR006447">
    <property type="entry name" value="Myb_dom_plants"/>
</dbReference>
<dbReference type="PANTHER" id="PTHR10410">
    <property type="entry name" value="EUKARYOTIC TRANSLATION INITIATION FACTOR 3 -RELATED"/>
    <property type="match status" value="1"/>
</dbReference>
<dbReference type="Pfam" id="PF00249">
    <property type="entry name" value="Myb_DNA-binding"/>
    <property type="match status" value="1"/>
</dbReference>
<dbReference type="eggNOG" id="KOG0724">
    <property type="taxonomic scope" value="Eukaryota"/>
</dbReference>
<dbReference type="InterPro" id="IPR037518">
    <property type="entry name" value="MPN"/>
</dbReference>
<keyword evidence="2" id="KW-0804">Transcription</keyword>
<dbReference type="PROSITE" id="PS50090">
    <property type="entry name" value="MYB_LIKE"/>
    <property type="match status" value="1"/>
</dbReference>
<feature type="compositionally biased region" description="Basic and acidic residues" evidence="4">
    <location>
        <begin position="121"/>
        <end position="146"/>
    </location>
</feature>
<evidence type="ECO:0000256" key="3">
    <source>
        <dbReference type="ARBA" id="ARBA00023242"/>
    </source>
</evidence>
<feature type="domain" description="HTH myb-type" evidence="8">
    <location>
        <begin position="146"/>
        <end position="200"/>
    </location>
</feature>
<feature type="compositionally biased region" description="Low complexity" evidence="4">
    <location>
        <begin position="251"/>
        <end position="260"/>
    </location>
</feature>
<dbReference type="Gramene" id="CMO347CT">
    <property type="protein sequence ID" value="CMO347CT"/>
    <property type="gene ID" value="CMO347C"/>
</dbReference>
<name>M1V9P6_CYAM1</name>
<dbReference type="AlphaFoldDB" id="M1V9P6"/>
<protein>
    <submittedName>
        <fullName evidence="9">MYB-related protein</fullName>
    </submittedName>
</protein>
<evidence type="ECO:0000313" key="9">
    <source>
        <dbReference type="EMBL" id="BAM81669.1"/>
    </source>
</evidence>
<evidence type="ECO:0000259" key="8">
    <source>
        <dbReference type="PROSITE" id="PS51294"/>
    </source>
</evidence>
<keyword evidence="10" id="KW-1185">Reference proteome</keyword>
<dbReference type="STRING" id="280699.M1V9P6"/>
<dbReference type="PROSITE" id="PS51293">
    <property type="entry name" value="SANT"/>
    <property type="match status" value="1"/>
</dbReference>
<evidence type="ECO:0000259" key="6">
    <source>
        <dbReference type="PROSITE" id="PS50249"/>
    </source>
</evidence>
<reference evidence="9 10" key="2">
    <citation type="journal article" date="2007" name="BMC Biol.">
        <title>A 100%-complete sequence reveals unusually simple genomic features in the hot-spring red alga Cyanidioschyzon merolae.</title>
        <authorList>
            <person name="Nozaki H."/>
            <person name="Takano H."/>
            <person name="Misumi O."/>
            <person name="Terasawa K."/>
            <person name="Matsuzaki M."/>
            <person name="Maruyama S."/>
            <person name="Nishida K."/>
            <person name="Yagisawa F."/>
            <person name="Yoshida Y."/>
            <person name="Fujiwara T."/>
            <person name="Takio S."/>
            <person name="Tamura K."/>
            <person name="Chung S.J."/>
            <person name="Nakamura S."/>
            <person name="Kuroiwa H."/>
            <person name="Tanaka K."/>
            <person name="Sato N."/>
            <person name="Kuroiwa T."/>
        </authorList>
    </citation>
    <scope>NUCLEOTIDE SEQUENCE [LARGE SCALE GENOMIC DNA]</scope>
    <source>
        <strain evidence="9 10">10D</strain>
    </source>
</reference>
<dbReference type="GO" id="GO:0008237">
    <property type="term" value="F:metallopeptidase activity"/>
    <property type="evidence" value="ECO:0007669"/>
    <property type="project" value="InterPro"/>
</dbReference>
<evidence type="ECO:0000256" key="2">
    <source>
        <dbReference type="ARBA" id="ARBA00023163"/>
    </source>
</evidence>
<dbReference type="KEGG" id="cme:CYME_CMO347C"/>
<proteinExistence type="predicted"/>